<dbReference type="GO" id="GO:0070814">
    <property type="term" value="P:hydrogen sulfide biosynthetic process"/>
    <property type="evidence" value="ECO:0007669"/>
    <property type="project" value="UniProtKB-UniRule"/>
</dbReference>
<dbReference type="NCBIfam" id="NF002537">
    <property type="entry name" value="PRK02090.1"/>
    <property type="match status" value="1"/>
</dbReference>
<dbReference type="CDD" id="cd23945">
    <property type="entry name" value="PAPS_reductase"/>
    <property type="match status" value="1"/>
</dbReference>
<accession>A0A4D6XK15</accession>
<dbReference type="EMBL" id="CP034900">
    <property type="protein sequence ID" value="QCI16089.1"/>
    <property type="molecule type" value="Genomic_DNA"/>
</dbReference>
<dbReference type="InterPro" id="IPR004511">
    <property type="entry name" value="PAPS/APS_Rdtase"/>
</dbReference>
<dbReference type="PIRSF" id="PIRSF000857">
    <property type="entry name" value="PAPS_reductase"/>
    <property type="match status" value="1"/>
</dbReference>
<dbReference type="InterPro" id="IPR014729">
    <property type="entry name" value="Rossmann-like_a/b/a_fold"/>
</dbReference>
<evidence type="ECO:0000256" key="2">
    <source>
        <dbReference type="ARBA" id="ARBA00023002"/>
    </source>
</evidence>
<evidence type="ECO:0000313" key="5">
    <source>
        <dbReference type="EMBL" id="QCI16089.1"/>
    </source>
</evidence>
<dbReference type="InterPro" id="IPR011800">
    <property type="entry name" value="PAPS_reductase_CysH"/>
</dbReference>
<dbReference type="EC" id="1.8.4.8" evidence="3"/>
<evidence type="ECO:0000259" key="4">
    <source>
        <dbReference type="Pfam" id="PF01507"/>
    </source>
</evidence>
<dbReference type="NCBIfam" id="TIGR00434">
    <property type="entry name" value="cysH"/>
    <property type="match status" value="1"/>
</dbReference>
<protein>
    <recommendedName>
        <fullName evidence="3">Phosphoadenosine 5'-phosphosulfate reductase</fullName>
        <shortName evidence="3">PAPS reductase</shortName>
        <ecNumber evidence="3">1.8.4.8</ecNumber>
    </recommendedName>
    <alternativeName>
        <fullName evidence="3">3'-phosphoadenylylsulfate reductase</fullName>
    </alternativeName>
    <alternativeName>
        <fullName evidence="3">PAPS reductase, thioredoxin dependent</fullName>
    </alternativeName>
    <alternativeName>
        <fullName evidence="3">PAPS sulfotransferase</fullName>
    </alternativeName>
    <alternativeName>
        <fullName evidence="3">PAdoPS reductase</fullName>
    </alternativeName>
</protein>
<dbReference type="OrthoDB" id="9794018at2"/>
<keyword evidence="2 3" id="KW-0560">Oxidoreductase</keyword>
<dbReference type="PANTHER" id="PTHR46509:SF1">
    <property type="entry name" value="PHOSPHOADENOSINE PHOSPHOSULFATE REDUCTASE"/>
    <property type="match status" value="1"/>
</dbReference>
<dbReference type="RefSeq" id="WP_158364655.1">
    <property type="nucleotide sequence ID" value="NZ_CP034900.1"/>
</dbReference>
<dbReference type="PANTHER" id="PTHR46509">
    <property type="entry name" value="PHOSPHOADENOSINE PHOSPHOSULFATE REDUCTASE"/>
    <property type="match status" value="1"/>
</dbReference>
<evidence type="ECO:0000256" key="3">
    <source>
        <dbReference type="HAMAP-Rule" id="MF_00063"/>
    </source>
</evidence>
<feature type="domain" description="Phosphoadenosine phosphosulphate reductase" evidence="4">
    <location>
        <begin position="48"/>
        <end position="218"/>
    </location>
</feature>
<gene>
    <name evidence="3" type="primary">cysH</name>
    <name evidence="5" type="ORF">D9V59_02145</name>
</gene>
<sequence>MYIFNNKNFNLLNIEEKEKILNESNALIANYSAEDRISWALKNLPITHIVTSSFGIQSIVLLHLIIQQNPNIPVVLIDTGYLFSETYKFIDKLTKKFNLNLKIFRSKISPAWQEARYGKLWEQGIKGIDFYNNMNKVKPMNYALKKLSAKTWFSGLRHVQSKSRNSLPYLAIKKNIFKILPILDWSNNQVNNYLKINNLDIHPLFKKGYSSVGDVHMSTKHMPGMLEEDTRFFGLKRECGLHEN</sequence>
<dbReference type="Gene3D" id="3.40.50.620">
    <property type="entry name" value="HUPs"/>
    <property type="match status" value="1"/>
</dbReference>
<comment type="function">
    <text evidence="3">Catalyzes the formation of sulfite from phosphoadenosine 5'-phosphosulfate (PAPS) using thioredoxin as an electron donor.</text>
</comment>
<dbReference type="GO" id="GO:0019379">
    <property type="term" value="P:sulfate assimilation, phosphoadenylyl sulfate reduction by phosphoadenylyl-sulfate reductase (thioredoxin)"/>
    <property type="evidence" value="ECO:0007669"/>
    <property type="project" value="UniProtKB-UniRule"/>
</dbReference>
<keyword evidence="3" id="KW-0963">Cytoplasm</keyword>
<dbReference type="Pfam" id="PF01507">
    <property type="entry name" value="PAPS_reduct"/>
    <property type="match status" value="1"/>
</dbReference>
<comment type="catalytic activity">
    <reaction evidence="3">
        <text>[thioredoxin]-disulfide + sulfite + adenosine 3',5'-bisphosphate + 2 H(+) = [thioredoxin]-dithiol + 3'-phosphoadenylyl sulfate</text>
        <dbReference type="Rhea" id="RHEA:11724"/>
        <dbReference type="Rhea" id="RHEA-COMP:10698"/>
        <dbReference type="Rhea" id="RHEA-COMP:10700"/>
        <dbReference type="ChEBI" id="CHEBI:15378"/>
        <dbReference type="ChEBI" id="CHEBI:17359"/>
        <dbReference type="ChEBI" id="CHEBI:29950"/>
        <dbReference type="ChEBI" id="CHEBI:50058"/>
        <dbReference type="ChEBI" id="CHEBI:58339"/>
        <dbReference type="ChEBI" id="CHEBI:58343"/>
        <dbReference type="EC" id="1.8.4.8"/>
    </reaction>
</comment>
<evidence type="ECO:0000256" key="1">
    <source>
        <dbReference type="ARBA" id="ARBA00009732"/>
    </source>
</evidence>
<dbReference type="UniPathway" id="UPA00140">
    <property type="reaction ID" value="UER00206"/>
</dbReference>
<dbReference type="HAMAP" id="MF_00063">
    <property type="entry name" value="CysH"/>
    <property type="match status" value="1"/>
</dbReference>
<organism evidence="5 6">
    <name type="scientific">Buchnera aphidicola</name>
    <name type="common">Artemisaphis artemisicola</name>
    <dbReference type="NCBI Taxonomy" id="1241836"/>
    <lineage>
        <taxon>Bacteria</taxon>
        <taxon>Pseudomonadati</taxon>
        <taxon>Pseudomonadota</taxon>
        <taxon>Gammaproteobacteria</taxon>
        <taxon>Enterobacterales</taxon>
        <taxon>Erwiniaceae</taxon>
        <taxon>Buchnera</taxon>
    </lineage>
</organism>
<reference evidence="5 6" key="1">
    <citation type="submission" date="2018-12" db="EMBL/GenBank/DDBJ databases">
        <authorList>
            <person name="Chong R.A."/>
        </authorList>
    </citation>
    <scope>NUCLEOTIDE SEQUENCE [LARGE SCALE GENOMIC DNA]</scope>
    <source>
        <strain evidence="5 6">Aar</strain>
    </source>
</reference>
<proteinExistence type="inferred from homology"/>
<reference evidence="5 6" key="2">
    <citation type="submission" date="2019-05" db="EMBL/GenBank/DDBJ databases">
        <title>Genome evolution of the obligate endosymbiont Buchnera aphidicola.</title>
        <authorList>
            <person name="Moran N.A."/>
        </authorList>
    </citation>
    <scope>NUCLEOTIDE SEQUENCE [LARGE SCALE GENOMIC DNA]</scope>
    <source>
        <strain evidence="5 6">Aar</strain>
    </source>
</reference>
<dbReference type="Proteomes" id="UP000298654">
    <property type="component" value="Chromosome"/>
</dbReference>
<comment type="pathway">
    <text evidence="3">Sulfur metabolism; hydrogen sulfide biosynthesis; sulfite from sulfate: step 3/3.</text>
</comment>
<comment type="caution">
    <text evidence="3">Lacks conserved residue(s) required for the propagation of feature annotation.</text>
</comment>
<name>A0A4D6XK15_9GAMM</name>
<dbReference type="GO" id="GO:0005737">
    <property type="term" value="C:cytoplasm"/>
    <property type="evidence" value="ECO:0007669"/>
    <property type="project" value="UniProtKB-SubCell"/>
</dbReference>
<evidence type="ECO:0000313" key="6">
    <source>
        <dbReference type="Proteomes" id="UP000298654"/>
    </source>
</evidence>
<comment type="similarity">
    <text evidence="1 3">Belongs to the PAPS reductase family. CysH subfamily.</text>
</comment>
<dbReference type="SUPFAM" id="SSF52402">
    <property type="entry name" value="Adenine nucleotide alpha hydrolases-like"/>
    <property type="match status" value="1"/>
</dbReference>
<dbReference type="InterPro" id="IPR002500">
    <property type="entry name" value="PAPS_reduct_dom"/>
</dbReference>
<comment type="subcellular location">
    <subcellularLocation>
        <location evidence="3">Cytoplasm</location>
    </subcellularLocation>
</comment>
<feature type="active site" description="Nucleophile; cysteine thiosulfonate intermediate" evidence="3">
    <location>
        <position position="239"/>
    </location>
</feature>
<dbReference type="NCBIfam" id="TIGR02057">
    <property type="entry name" value="PAPS_reductase"/>
    <property type="match status" value="1"/>
</dbReference>
<dbReference type="GO" id="GO:0004604">
    <property type="term" value="F:phosphoadenylyl-sulfate reductase (thioredoxin) activity"/>
    <property type="evidence" value="ECO:0007669"/>
    <property type="project" value="UniProtKB-UniRule"/>
</dbReference>
<dbReference type="AlphaFoldDB" id="A0A4D6XK15"/>